<comment type="catalytic activity">
    <reaction evidence="1 4">
        <text>[protein]-peptidylproline (omega=180) = [protein]-peptidylproline (omega=0)</text>
        <dbReference type="Rhea" id="RHEA:16237"/>
        <dbReference type="Rhea" id="RHEA-COMP:10747"/>
        <dbReference type="Rhea" id="RHEA-COMP:10748"/>
        <dbReference type="ChEBI" id="CHEBI:83833"/>
        <dbReference type="ChEBI" id="CHEBI:83834"/>
        <dbReference type="EC" id="5.2.1.8"/>
    </reaction>
</comment>
<reference evidence="7" key="3">
    <citation type="submission" date="2021-01" db="UniProtKB">
        <authorList>
            <consortium name="EnsemblMetazoa"/>
        </authorList>
    </citation>
    <scope>IDENTIFICATION</scope>
</reference>
<dbReference type="InterPro" id="IPR020892">
    <property type="entry name" value="Cyclophilin-type_PPIase_CS"/>
</dbReference>
<dbReference type="PROSITE" id="PS00170">
    <property type="entry name" value="CSA_PPIASE_1"/>
    <property type="match status" value="1"/>
</dbReference>
<keyword evidence="3 4" id="KW-0413">Isomerase</keyword>
<dbReference type="SUPFAM" id="SSF50891">
    <property type="entry name" value="Cyclophilin-like"/>
    <property type="match status" value="1"/>
</dbReference>
<dbReference type="GO" id="GO:0003755">
    <property type="term" value="F:peptidyl-prolyl cis-trans isomerase activity"/>
    <property type="evidence" value="ECO:0000318"/>
    <property type="project" value="GO_Central"/>
</dbReference>
<dbReference type="KEGG" id="spu:575628"/>
<dbReference type="RefSeq" id="NP_001028819.1">
    <property type="nucleotide sequence ID" value="NM_001033647.1"/>
</dbReference>
<dbReference type="GO" id="GO:0016018">
    <property type="term" value="F:cyclosporin A binding"/>
    <property type="evidence" value="ECO:0000318"/>
    <property type="project" value="GO_Central"/>
</dbReference>
<dbReference type="GO" id="GO:0006457">
    <property type="term" value="P:protein folding"/>
    <property type="evidence" value="ECO:0000318"/>
    <property type="project" value="GO_Central"/>
</dbReference>
<dbReference type="GeneID" id="575628"/>
<accession>Q45UE8</accession>
<dbReference type="EC" id="5.2.1.8" evidence="4"/>
<dbReference type="OrthoDB" id="193499at2759"/>
<dbReference type="PROSITE" id="PS50072">
    <property type="entry name" value="CSA_PPIASE_2"/>
    <property type="match status" value="1"/>
</dbReference>
<feature type="chain" id="PRO_5033980114" description="Peptidyl-prolyl cis-trans isomerase" evidence="4">
    <location>
        <begin position="21"/>
        <end position="219"/>
    </location>
</feature>
<feature type="domain" description="PPIase cyclophilin-type" evidence="5">
    <location>
        <begin position="34"/>
        <end position="192"/>
    </location>
</feature>
<reference evidence="6" key="1">
    <citation type="journal article" date="2006" name="Dev. Biol.">
        <title>cis-Regulatory control of cyclophilin, a member of the ETS-DRI skeletogenic gene battery in the sea urchin embryo.</title>
        <authorList>
            <person name="Amore G."/>
            <person name="Davidson E.H."/>
        </authorList>
    </citation>
    <scope>NUCLEOTIDE SEQUENCE</scope>
</reference>
<protein>
    <recommendedName>
        <fullName evidence="4">Peptidyl-prolyl cis-trans isomerase</fullName>
        <shortName evidence="4">PPIase</shortName>
        <ecNumber evidence="4">5.2.1.8</ecNumber>
    </recommendedName>
</protein>
<comment type="similarity">
    <text evidence="4">Belongs to the cyclophilin-type PPIase family.</text>
</comment>
<dbReference type="FunFam" id="2.40.100.10:FF:000001">
    <property type="entry name" value="Peptidyl-prolyl cis-trans isomerase"/>
    <property type="match status" value="1"/>
</dbReference>
<dbReference type="InParanoid" id="Q45UE8"/>
<feature type="signal peptide" evidence="4">
    <location>
        <begin position="1"/>
        <end position="20"/>
    </location>
</feature>
<evidence type="ECO:0000313" key="8">
    <source>
        <dbReference type="Proteomes" id="UP000007110"/>
    </source>
</evidence>
<evidence type="ECO:0000313" key="7">
    <source>
        <dbReference type="EnsemblMetazoa" id="NP_001028819"/>
    </source>
</evidence>
<sequence length="219" mass="23799">MDFSTILALLVGFLSAFVRADDPDVVAMVTHKVFFDISIGGEPAGTIELGLFGDVVPKTVANFLFFADPLSKENYVDSKFHRVIKNFMIQGGDFASEDGSGSRSIYGKDHFDDENFNLDHYGAGWLAMANAGPNTNGCQFYITTVKTKWLNGAHVVYGKVLDGLDVLATIENSATDENDKPLTEVVITASRTEDLPPQDEFIVEKLGITMPVVGSTGDF</sequence>
<evidence type="ECO:0000256" key="3">
    <source>
        <dbReference type="ARBA" id="ARBA00023235"/>
    </source>
</evidence>
<dbReference type="PANTHER" id="PTHR11071">
    <property type="entry name" value="PEPTIDYL-PROLYL CIS-TRANS ISOMERASE"/>
    <property type="match status" value="1"/>
</dbReference>
<dbReference type="PRINTS" id="PR00153">
    <property type="entry name" value="CSAPPISMRASE"/>
</dbReference>
<evidence type="ECO:0000256" key="1">
    <source>
        <dbReference type="ARBA" id="ARBA00000971"/>
    </source>
</evidence>
<dbReference type="AlphaFoldDB" id="Q45UE8"/>
<dbReference type="PANTHER" id="PTHR11071:SF561">
    <property type="entry name" value="PEPTIDYL-PROLYL CIS-TRANS ISOMERASE D-RELATED"/>
    <property type="match status" value="1"/>
</dbReference>
<dbReference type="HOGENOM" id="CLU_012062_4_2_1"/>
<comment type="function">
    <text evidence="4">PPIases accelerate the folding of proteins. It catalyzes the cis-trans isomerization of proline imidic peptide bonds in oligopeptides.</text>
</comment>
<evidence type="ECO:0000313" key="6">
    <source>
        <dbReference type="EMBL" id="AAZ22325.1"/>
    </source>
</evidence>
<reference evidence="8" key="2">
    <citation type="submission" date="2015-02" db="EMBL/GenBank/DDBJ databases">
        <title>Genome sequencing for Strongylocentrotus purpuratus.</title>
        <authorList>
            <person name="Murali S."/>
            <person name="Liu Y."/>
            <person name="Vee V."/>
            <person name="English A."/>
            <person name="Wang M."/>
            <person name="Skinner E."/>
            <person name="Han Y."/>
            <person name="Muzny D.M."/>
            <person name="Worley K.C."/>
            <person name="Gibbs R.A."/>
        </authorList>
    </citation>
    <scope>NUCLEOTIDE SEQUENCE</scope>
</reference>
<dbReference type="GO" id="GO:0005737">
    <property type="term" value="C:cytoplasm"/>
    <property type="evidence" value="ECO:0000318"/>
    <property type="project" value="GO_Central"/>
</dbReference>
<name>Q45UE8_STRPU</name>
<keyword evidence="2 4" id="KW-0697">Rotamase</keyword>
<keyword evidence="4" id="KW-0732">Signal</keyword>
<dbReference type="InterPro" id="IPR002130">
    <property type="entry name" value="Cyclophilin-type_PPIase_dom"/>
</dbReference>
<evidence type="ECO:0000256" key="4">
    <source>
        <dbReference type="RuleBase" id="RU363019"/>
    </source>
</evidence>
<evidence type="ECO:0000259" key="5">
    <source>
        <dbReference type="PROSITE" id="PS50072"/>
    </source>
</evidence>
<dbReference type="Pfam" id="PF00160">
    <property type="entry name" value="Pro_isomerase"/>
    <property type="match status" value="1"/>
</dbReference>
<dbReference type="Gene3D" id="2.40.100.10">
    <property type="entry name" value="Cyclophilin-like"/>
    <property type="match status" value="1"/>
</dbReference>
<dbReference type="InterPro" id="IPR029000">
    <property type="entry name" value="Cyclophilin-like_dom_sf"/>
</dbReference>
<dbReference type="EMBL" id="DQ114395">
    <property type="protein sequence ID" value="AAZ22325.1"/>
    <property type="molecule type" value="mRNA"/>
</dbReference>
<proteinExistence type="evidence at transcript level"/>
<keyword evidence="8" id="KW-1185">Reference proteome</keyword>
<dbReference type="Proteomes" id="UP000007110">
    <property type="component" value="Unassembled WGS sequence"/>
</dbReference>
<dbReference type="OMA" id="HETPRTV"/>
<organism evidence="6">
    <name type="scientific">Strongylocentrotus purpuratus</name>
    <name type="common">Purple sea urchin</name>
    <dbReference type="NCBI Taxonomy" id="7668"/>
    <lineage>
        <taxon>Eukaryota</taxon>
        <taxon>Metazoa</taxon>
        <taxon>Echinodermata</taxon>
        <taxon>Eleutherozoa</taxon>
        <taxon>Echinozoa</taxon>
        <taxon>Echinoidea</taxon>
        <taxon>Euechinoidea</taxon>
        <taxon>Echinacea</taxon>
        <taxon>Camarodonta</taxon>
        <taxon>Echinidea</taxon>
        <taxon>Strongylocentrotidae</taxon>
        <taxon>Strongylocentrotus</taxon>
    </lineage>
</organism>
<dbReference type="EnsemblMetazoa" id="NM_001033647">
    <property type="protein sequence ID" value="NP_001028819"/>
    <property type="gene ID" value="LOC575628"/>
</dbReference>
<evidence type="ECO:0000256" key="2">
    <source>
        <dbReference type="ARBA" id="ARBA00023110"/>
    </source>
</evidence>